<keyword evidence="2" id="KW-0472">Membrane</keyword>
<evidence type="ECO:0000256" key="1">
    <source>
        <dbReference type="SAM" id="MobiDB-lite"/>
    </source>
</evidence>
<keyword evidence="2" id="KW-0812">Transmembrane</keyword>
<reference evidence="3" key="1">
    <citation type="journal article" date="2018" name="PLoS Negl. Trop. Dis.">
        <title>Sialome diversity of ticks revealed by RNAseq of single tick salivary glands.</title>
        <authorList>
            <person name="Perner J."/>
            <person name="Kropackova S."/>
            <person name="Kopacek P."/>
            <person name="Ribeiro J.M."/>
        </authorList>
    </citation>
    <scope>NUCLEOTIDE SEQUENCE</scope>
    <source>
        <strain evidence="3">Siblings of single egg batch collected in Ceske Budejovice</strain>
        <tissue evidence="3">Salivary glands</tissue>
    </source>
</reference>
<keyword evidence="2" id="KW-1133">Transmembrane helix</keyword>
<dbReference type="AlphaFoldDB" id="A0A147BG06"/>
<feature type="transmembrane region" description="Helical" evidence="2">
    <location>
        <begin position="13"/>
        <end position="31"/>
    </location>
</feature>
<sequence>MLSCFLLFQIQDYMFAFMMSYICAFLLFLAFEAPVGNLEKLIFVGNKKLAPSSQDSKCAENSQNGNTPAPVEVVTMPEHRKRNGSCSITKNDSDSKSHL</sequence>
<organism evidence="3">
    <name type="scientific">Ixodes ricinus</name>
    <name type="common">Common tick</name>
    <name type="synonym">Acarus ricinus</name>
    <dbReference type="NCBI Taxonomy" id="34613"/>
    <lineage>
        <taxon>Eukaryota</taxon>
        <taxon>Metazoa</taxon>
        <taxon>Ecdysozoa</taxon>
        <taxon>Arthropoda</taxon>
        <taxon>Chelicerata</taxon>
        <taxon>Arachnida</taxon>
        <taxon>Acari</taxon>
        <taxon>Parasitiformes</taxon>
        <taxon>Ixodida</taxon>
        <taxon>Ixodoidea</taxon>
        <taxon>Ixodidae</taxon>
        <taxon>Ixodinae</taxon>
        <taxon>Ixodes</taxon>
    </lineage>
</organism>
<feature type="region of interest" description="Disordered" evidence="1">
    <location>
        <begin position="51"/>
        <end position="99"/>
    </location>
</feature>
<dbReference type="EMBL" id="GEGO01005664">
    <property type="protein sequence ID" value="JAR89740.1"/>
    <property type="molecule type" value="Transcribed_RNA"/>
</dbReference>
<proteinExistence type="predicted"/>
<name>A0A147BG06_IXORI</name>
<evidence type="ECO:0000313" key="3">
    <source>
        <dbReference type="EMBL" id="JAR89740.1"/>
    </source>
</evidence>
<protein>
    <submittedName>
        <fullName evidence="3">Uncharacterized protein</fullName>
    </submittedName>
</protein>
<accession>A0A147BG06</accession>
<feature type="compositionally biased region" description="Polar residues" evidence="1">
    <location>
        <begin position="51"/>
        <end position="67"/>
    </location>
</feature>
<evidence type="ECO:0000256" key="2">
    <source>
        <dbReference type="SAM" id="Phobius"/>
    </source>
</evidence>